<reference evidence="2" key="1">
    <citation type="journal article" date="2020" name="Nature">
        <title>Giant virus diversity and host interactions through global metagenomics.</title>
        <authorList>
            <person name="Schulz F."/>
            <person name="Roux S."/>
            <person name="Paez-Espino D."/>
            <person name="Jungbluth S."/>
            <person name="Walsh D.A."/>
            <person name="Denef V.J."/>
            <person name="McMahon K.D."/>
            <person name="Konstantinidis K.T."/>
            <person name="Eloe-Fadrosh E.A."/>
            <person name="Kyrpides N.C."/>
            <person name="Woyke T."/>
        </authorList>
    </citation>
    <scope>NUCLEOTIDE SEQUENCE</scope>
    <source>
        <strain evidence="2">GVMAG-M-3300023179-107</strain>
    </source>
</reference>
<protein>
    <submittedName>
        <fullName evidence="2">Uncharacterized protein</fullName>
    </submittedName>
</protein>
<evidence type="ECO:0000313" key="2">
    <source>
        <dbReference type="EMBL" id="QHT22250.1"/>
    </source>
</evidence>
<proteinExistence type="predicted"/>
<feature type="coiled-coil region" evidence="1">
    <location>
        <begin position="96"/>
        <end position="130"/>
    </location>
</feature>
<accession>A0A6C0E0X7</accession>
<dbReference type="EMBL" id="MN739708">
    <property type="protein sequence ID" value="QHT22250.1"/>
    <property type="molecule type" value="Genomic_DNA"/>
</dbReference>
<name>A0A6C0E0X7_9ZZZZ</name>
<organism evidence="2">
    <name type="scientific">viral metagenome</name>
    <dbReference type="NCBI Taxonomy" id="1070528"/>
    <lineage>
        <taxon>unclassified sequences</taxon>
        <taxon>metagenomes</taxon>
        <taxon>organismal metagenomes</taxon>
    </lineage>
</organism>
<evidence type="ECO:0000256" key="1">
    <source>
        <dbReference type="SAM" id="Coils"/>
    </source>
</evidence>
<keyword evidence="1" id="KW-0175">Coiled coil</keyword>
<dbReference type="AlphaFoldDB" id="A0A6C0E0X7"/>
<sequence>MKKIIDITDRSHTTDGDKGIKMKISKKKVNESAESDSEVKVIAINSVNPKPQAKEKKSKRDEIYRMKGMGNTLGLYSQACFSIENEYKEKKREYKISKNSKEKKEIKNELRSLKQKINNVLTDVQKFVENARSSLEQSYN</sequence>